<comment type="caution">
    <text evidence="1">The sequence shown here is derived from an EMBL/GenBank/DDBJ whole genome shotgun (WGS) entry which is preliminary data.</text>
</comment>
<organism evidence="1 2">
    <name type="scientific">Cronartium quercuum f. sp. fusiforme G11</name>
    <dbReference type="NCBI Taxonomy" id="708437"/>
    <lineage>
        <taxon>Eukaryota</taxon>
        <taxon>Fungi</taxon>
        <taxon>Dikarya</taxon>
        <taxon>Basidiomycota</taxon>
        <taxon>Pucciniomycotina</taxon>
        <taxon>Pucciniomycetes</taxon>
        <taxon>Pucciniales</taxon>
        <taxon>Coleosporiaceae</taxon>
        <taxon>Cronartium</taxon>
    </lineage>
</organism>
<proteinExistence type="predicted"/>
<keyword evidence="2" id="KW-1185">Reference proteome</keyword>
<evidence type="ECO:0000313" key="1">
    <source>
        <dbReference type="EMBL" id="KAG0140750.1"/>
    </source>
</evidence>
<sequence length="71" mass="7553">MDSHQADLAEQIVRSGCGVSCGPSKLAETIAGLDLTSKTINGETLGIMTKDGPRKFRVLVDREMGFPVSES</sequence>
<dbReference type="AlphaFoldDB" id="A0A9P6NBF5"/>
<evidence type="ECO:0000313" key="2">
    <source>
        <dbReference type="Proteomes" id="UP000886653"/>
    </source>
</evidence>
<dbReference type="EMBL" id="MU167422">
    <property type="protein sequence ID" value="KAG0140750.1"/>
    <property type="molecule type" value="Genomic_DNA"/>
</dbReference>
<gene>
    <name evidence="1" type="ORF">CROQUDRAFT_664751</name>
</gene>
<protein>
    <submittedName>
        <fullName evidence="1">Uncharacterized protein</fullName>
    </submittedName>
</protein>
<name>A0A9P6NBF5_9BASI</name>
<accession>A0A9P6NBF5</accession>
<reference evidence="1" key="1">
    <citation type="submission" date="2013-11" db="EMBL/GenBank/DDBJ databases">
        <title>Genome sequence of the fusiform rust pathogen reveals effectors for host alternation and coevolution with pine.</title>
        <authorList>
            <consortium name="DOE Joint Genome Institute"/>
            <person name="Smith K."/>
            <person name="Pendleton A."/>
            <person name="Kubisiak T."/>
            <person name="Anderson C."/>
            <person name="Salamov A."/>
            <person name="Aerts A."/>
            <person name="Riley R."/>
            <person name="Clum A."/>
            <person name="Lindquist E."/>
            <person name="Ence D."/>
            <person name="Campbell M."/>
            <person name="Kronenberg Z."/>
            <person name="Feau N."/>
            <person name="Dhillon B."/>
            <person name="Hamelin R."/>
            <person name="Burleigh J."/>
            <person name="Smith J."/>
            <person name="Yandell M."/>
            <person name="Nelson C."/>
            <person name="Grigoriev I."/>
            <person name="Davis J."/>
        </authorList>
    </citation>
    <scope>NUCLEOTIDE SEQUENCE</scope>
    <source>
        <strain evidence="1">G11</strain>
    </source>
</reference>
<dbReference type="Proteomes" id="UP000886653">
    <property type="component" value="Unassembled WGS sequence"/>
</dbReference>